<dbReference type="SUPFAM" id="SSF46785">
    <property type="entry name" value="Winged helix' DNA-binding domain"/>
    <property type="match status" value="1"/>
</dbReference>
<evidence type="ECO:0000313" key="6">
    <source>
        <dbReference type="Proteomes" id="UP001623591"/>
    </source>
</evidence>
<comment type="caution">
    <text evidence="5">The sequence shown here is derived from an EMBL/GenBank/DDBJ whole genome shotgun (WGS) entry which is preliminary data.</text>
</comment>
<dbReference type="InterPro" id="IPR036388">
    <property type="entry name" value="WH-like_DNA-bd_sf"/>
</dbReference>
<proteinExistence type="predicted"/>
<dbReference type="CDD" id="cd07377">
    <property type="entry name" value="WHTH_GntR"/>
    <property type="match status" value="1"/>
</dbReference>
<dbReference type="EMBL" id="JBJHZZ010000019">
    <property type="protein sequence ID" value="MFL0248505.1"/>
    <property type="molecule type" value="Genomic_DNA"/>
</dbReference>
<dbReference type="SUPFAM" id="SSF64288">
    <property type="entry name" value="Chorismate lyase-like"/>
    <property type="match status" value="1"/>
</dbReference>
<feature type="domain" description="HTH gntR-type" evidence="4">
    <location>
        <begin position="9"/>
        <end position="77"/>
    </location>
</feature>
<dbReference type="InterPro" id="IPR011663">
    <property type="entry name" value="UTRA"/>
</dbReference>
<dbReference type="Pfam" id="PF00392">
    <property type="entry name" value="GntR"/>
    <property type="match status" value="1"/>
</dbReference>
<dbReference type="PANTHER" id="PTHR44846:SF1">
    <property type="entry name" value="MANNOSYL-D-GLYCERATE TRANSPORT_METABOLISM SYSTEM REPRESSOR MNGR-RELATED"/>
    <property type="match status" value="1"/>
</dbReference>
<evidence type="ECO:0000256" key="1">
    <source>
        <dbReference type="ARBA" id="ARBA00023015"/>
    </source>
</evidence>
<dbReference type="PRINTS" id="PR00035">
    <property type="entry name" value="HTHGNTR"/>
</dbReference>
<evidence type="ECO:0000259" key="4">
    <source>
        <dbReference type="PROSITE" id="PS50949"/>
    </source>
</evidence>
<dbReference type="Gene3D" id="1.10.10.10">
    <property type="entry name" value="Winged helix-like DNA-binding domain superfamily/Winged helix DNA-binding domain"/>
    <property type="match status" value="1"/>
</dbReference>
<dbReference type="InterPro" id="IPR036390">
    <property type="entry name" value="WH_DNA-bd_sf"/>
</dbReference>
<dbReference type="RefSeq" id="WP_406770934.1">
    <property type="nucleotide sequence ID" value="NZ_JBJHZZ010000019.1"/>
</dbReference>
<dbReference type="Proteomes" id="UP001623591">
    <property type="component" value="Unassembled WGS sequence"/>
</dbReference>
<dbReference type="InterPro" id="IPR050679">
    <property type="entry name" value="Bact_HTH_transcr_reg"/>
</dbReference>
<keyword evidence="3" id="KW-0804">Transcription</keyword>
<evidence type="ECO:0000313" key="5">
    <source>
        <dbReference type="EMBL" id="MFL0248505.1"/>
    </source>
</evidence>
<name>A0ABW8T9C3_9CLOT</name>
<keyword evidence="6" id="KW-1185">Reference proteome</keyword>
<evidence type="ECO:0000256" key="2">
    <source>
        <dbReference type="ARBA" id="ARBA00023125"/>
    </source>
</evidence>
<protein>
    <submittedName>
        <fullName evidence="5">GntR family transcriptional regulator</fullName>
    </submittedName>
</protein>
<dbReference type="Gene3D" id="3.40.1410.10">
    <property type="entry name" value="Chorismate lyase-like"/>
    <property type="match status" value="1"/>
</dbReference>
<evidence type="ECO:0000256" key="3">
    <source>
        <dbReference type="ARBA" id="ARBA00023163"/>
    </source>
</evidence>
<dbReference type="PROSITE" id="PS50949">
    <property type="entry name" value="HTH_GNTR"/>
    <property type="match status" value="1"/>
</dbReference>
<gene>
    <name evidence="5" type="ORF">ACJDUG_16275</name>
</gene>
<sequence>MSIDKSSPIPVYYQLKEDIMKKINSGIWKPGQCIDSERELSDTYSVSRMTVRQALGELVQEGILVREKGKGTFVCEPKVKQKDIMSFSEMVKKMGLSLETKINDFKKLPTPENLEGLFLLDEVYKIDRLRIVEGEVIANEIIYIPCDYCGYIDKEKLQDSFYKILNEYGYTIDHSEASIQAILMDDYYKKLFKVKDSVPLLKSSSRNITSDGKLLFVEESVYRSDKYLLEVNIFRREGKIKWN</sequence>
<dbReference type="PANTHER" id="PTHR44846">
    <property type="entry name" value="MANNOSYL-D-GLYCERATE TRANSPORT/METABOLISM SYSTEM REPRESSOR MNGR-RELATED"/>
    <property type="match status" value="1"/>
</dbReference>
<dbReference type="SMART" id="SM00866">
    <property type="entry name" value="UTRA"/>
    <property type="match status" value="1"/>
</dbReference>
<dbReference type="Pfam" id="PF07702">
    <property type="entry name" value="UTRA"/>
    <property type="match status" value="1"/>
</dbReference>
<dbReference type="InterPro" id="IPR000524">
    <property type="entry name" value="Tscrpt_reg_HTH_GntR"/>
</dbReference>
<dbReference type="SMART" id="SM00345">
    <property type="entry name" value="HTH_GNTR"/>
    <property type="match status" value="1"/>
</dbReference>
<keyword evidence="2" id="KW-0238">DNA-binding</keyword>
<keyword evidence="1" id="KW-0805">Transcription regulation</keyword>
<accession>A0ABW8T9C3</accession>
<reference evidence="5 6" key="1">
    <citation type="submission" date="2024-11" db="EMBL/GenBank/DDBJ databases">
        <authorList>
            <person name="Heng Y.C."/>
            <person name="Lim A.C.H."/>
            <person name="Lee J.K.Y."/>
            <person name="Kittelmann S."/>
        </authorList>
    </citation>
    <scope>NUCLEOTIDE SEQUENCE [LARGE SCALE GENOMIC DNA]</scope>
    <source>
        <strain evidence="5 6">WILCCON 0185</strain>
    </source>
</reference>
<organism evidence="5 6">
    <name type="scientific">Candidatus Clostridium stratigraminis</name>
    <dbReference type="NCBI Taxonomy" id="3381661"/>
    <lineage>
        <taxon>Bacteria</taxon>
        <taxon>Bacillati</taxon>
        <taxon>Bacillota</taxon>
        <taxon>Clostridia</taxon>
        <taxon>Eubacteriales</taxon>
        <taxon>Clostridiaceae</taxon>
        <taxon>Clostridium</taxon>
    </lineage>
</organism>
<dbReference type="InterPro" id="IPR028978">
    <property type="entry name" value="Chorismate_lyase_/UTRA_dom_sf"/>
</dbReference>